<organism evidence="3 4">
    <name type="scientific">Oryza meyeriana var. granulata</name>
    <dbReference type="NCBI Taxonomy" id="110450"/>
    <lineage>
        <taxon>Eukaryota</taxon>
        <taxon>Viridiplantae</taxon>
        <taxon>Streptophyta</taxon>
        <taxon>Embryophyta</taxon>
        <taxon>Tracheophyta</taxon>
        <taxon>Spermatophyta</taxon>
        <taxon>Magnoliopsida</taxon>
        <taxon>Liliopsida</taxon>
        <taxon>Poales</taxon>
        <taxon>Poaceae</taxon>
        <taxon>BOP clade</taxon>
        <taxon>Oryzoideae</taxon>
        <taxon>Oryzeae</taxon>
        <taxon>Oryzinae</taxon>
        <taxon>Oryza</taxon>
        <taxon>Oryza meyeriana</taxon>
    </lineage>
</organism>
<feature type="domain" description="F-box" evidence="1">
    <location>
        <begin position="42"/>
        <end position="72"/>
    </location>
</feature>
<dbReference type="InterPro" id="IPR053772">
    <property type="entry name" value="At1g61320/At1g61330-like"/>
</dbReference>
<dbReference type="Gene3D" id="3.80.10.10">
    <property type="entry name" value="Ribonuclease Inhibitor"/>
    <property type="match status" value="1"/>
</dbReference>
<dbReference type="Pfam" id="PF00646">
    <property type="entry name" value="F-box"/>
    <property type="match status" value="1"/>
</dbReference>
<feature type="domain" description="At1g61320/AtMIF1 LRR" evidence="2">
    <location>
        <begin position="131"/>
        <end position="442"/>
    </location>
</feature>
<dbReference type="InterPro" id="IPR036047">
    <property type="entry name" value="F-box-like_dom_sf"/>
</dbReference>
<gene>
    <name evidence="3" type="ORF">E2562_026429</name>
</gene>
<dbReference type="OrthoDB" id="612216at2759"/>
<name>A0A6G1FD08_9ORYZ</name>
<evidence type="ECO:0000313" key="3">
    <source>
        <dbReference type="EMBL" id="KAF0934682.1"/>
    </source>
</evidence>
<dbReference type="Pfam" id="PF23622">
    <property type="entry name" value="LRR_At1g61320_AtMIF1"/>
    <property type="match status" value="1"/>
</dbReference>
<dbReference type="AlphaFoldDB" id="A0A6G1FD08"/>
<dbReference type="PANTHER" id="PTHR34145">
    <property type="entry name" value="OS02G0105600 PROTEIN"/>
    <property type="match status" value="1"/>
</dbReference>
<dbReference type="Proteomes" id="UP000479710">
    <property type="component" value="Unassembled WGS sequence"/>
</dbReference>
<accession>A0A6G1FD08</accession>
<dbReference type="InterPro" id="IPR055357">
    <property type="entry name" value="LRR_At1g61320_AtMIF1"/>
</dbReference>
<dbReference type="SUPFAM" id="SSF52047">
    <property type="entry name" value="RNI-like"/>
    <property type="match status" value="1"/>
</dbReference>
<evidence type="ECO:0000259" key="1">
    <source>
        <dbReference type="Pfam" id="PF00646"/>
    </source>
</evidence>
<proteinExistence type="predicted"/>
<evidence type="ECO:0000259" key="2">
    <source>
        <dbReference type="Pfam" id="PF23622"/>
    </source>
</evidence>
<dbReference type="InterPro" id="IPR032675">
    <property type="entry name" value="LRR_dom_sf"/>
</dbReference>
<reference evidence="3 4" key="1">
    <citation type="submission" date="2019-11" db="EMBL/GenBank/DDBJ databases">
        <title>Whole genome sequence of Oryza granulata.</title>
        <authorList>
            <person name="Li W."/>
        </authorList>
    </citation>
    <scope>NUCLEOTIDE SEQUENCE [LARGE SCALE GENOMIC DNA]</scope>
    <source>
        <strain evidence="4">cv. Menghai</strain>
        <tissue evidence="3">Leaf</tissue>
    </source>
</reference>
<dbReference type="SUPFAM" id="SSF81383">
    <property type="entry name" value="F-box domain"/>
    <property type="match status" value="1"/>
</dbReference>
<dbReference type="PANTHER" id="PTHR34145:SF28">
    <property type="entry name" value="F-BOX DOMAIN-CONTAINING PROTEIN"/>
    <property type="match status" value="1"/>
</dbReference>
<comment type="caution">
    <text evidence="3">The sequence shown here is derived from an EMBL/GenBank/DDBJ whole genome shotgun (WGS) entry which is preliminary data.</text>
</comment>
<evidence type="ECO:0000313" key="4">
    <source>
        <dbReference type="Proteomes" id="UP000479710"/>
    </source>
</evidence>
<dbReference type="EMBL" id="SPHZ02000001">
    <property type="protein sequence ID" value="KAF0934682.1"/>
    <property type="molecule type" value="Genomic_DNA"/>
</dbReference>
<dbReference type="InterPro" id="IPR001810">
    <property type="entry name" value="F-box_dom"/>
</dbReference>
<protein>
    <submittedName>
        <fullName evidence="3">Uncharacterized protein</fullName>
    </submittedName>
</protein>
<keyword evidence="4" id="KW-1185">Reference proteome</keyword>
<sequence length="476" mass="51934">MRTKHLIPHHAAGYTYARAYPTTGGGGGGGVDGEDGGGDPFERFPEAVLGLIVSKLPFRSAVAASAISRRWRGVAAATPVLDLDFAAAFPAAPRRRAAFAAAATAALSRPHYPLSRLRLALDGLFDQAFAALAADHLASWLAAAAARGIEQLELHLPRSRLAVLPPSLIACTDLTSLTLRLDHYAHPLPSLYSLTRLSRLHLASVPLAGDNFFADLFSHCKQLRYLILEQCRIGALCLAGTTQLCSLAITDCSWTQQSSVAFSDMTALRTLHYSGAMASRHIIDNVDSLEEVVLAIKKPQVKLQDPNLRELLTLVGNVHSLMLSPWCIEQFARPEEWSKVRLNKVRQLACIIERREEGAASIGPLLANCQNVEELSVSVVPSQCKRRRGSDDGAYHGVLRGKGAVLRHLRAVRMVYIDESKSGLELVKLLLKTTPMLEMMTIVPSMDGLEQAKFRRRVLKLRKASRDADIQFSATG</sequence>